<reference evidence="1 2" key="1">
    <citation type="journal article" date="2009" name="Science">
        <title>Green evolution and dynamic adaptations revealed by genomes of the marine picoeukaryotes Micromonas.</title>
        <authorList>
            <person name="Worden A.Z."/>
            <person name="Lee J.H."/>
            <person name="Mock T."/>
            <person name="Rouze P."/>
            <person name="Simmons M.P."/>
            <person name="Aerts A.L."/>
            <person name="Allen A.E."/>
            <person name="Cuvelier M.L."/>
            <person name="Derelle E."/>
            <person name="Everett M.V."/>
            <person name="Foulon E."/>
            <person name="Grimwood J."/>
            <person name="Gundlach H."/>
            <person name="Henrissat B."/>
            <person name="Napoli C."/>
            <person name="McDonald S.M."/>
            <person name="Parker M.S."/>
            <person name="Rombauts S."/>
            <person name="Salamov A."/>
            <person name="Von Dassow P."/>
            <person name="Badger J.H."/>
            <person name="Coutinho P.M."/>
            <person name="Demir E."/>
            <person name="Dubchak I."/>
            <person name="Gentemann C."/>
            <person name="Eikrem W."/>
            <person name="Gready J.E."/>
            <person name="John U."/>
            <person name="Lanier W."/>
            <person name="Lindquist E.A."/>
            <person name="Lucas S."/>
            <person name="Mayer K.F."/>
            <person name="Moreau H."/>
            <person name="Not F."/>
            <person name="Otillar R."/>
            <person name="Panaud O."/>
            <person name="Pangilinan J."/>
            <person name="Paulsen I."/>
            <person name="Piegu B."/>
            <person name="Poliakov A."/>
            <person name="Robbens S."/>
            <person name="Schmutz J."/>
            <person name="Toulza E."/>
            <person name="Wyss T."/>
            <person name="Zelensky A."/>
            <person name="Zhou K."/>
            <person name="Armbrust E.V."/>
            <person name="Bhattacharya D."/>
            <person name="Goodenough U.W."/>
            <person name="Van de Peer Y."/>
            <person name="Grigoriev I.V."/>
        </authorList>
    </citation>
    <scope>NUCLEOTIDE SEQUENCE [LARGE SCALE GENOMIC DNA]</scope>
    <source>
        <strain evidence="1 2">CCMP1545</strain>
    </source>
</reference>
<dbReference type="RefSeq" id="XP_003058707.1">
    <property type="nucleotide sequence ID" value="XM_003058661.1"/>
</dbReference>
<dbReference type="GeneID" id="9684146"/>
<dbReference type="KEGG" id="mpp:MICPUCDRAFT_57756"/>
<evidence type="ECO:0000313" key="1">
    <source>
        <dbReference type="EMBL" id="EEH57162.1"/>
    </source>
</evidence>
<dbReference type="OMA" id="CAAYMIV"/>
<proteinExistence type="predicted"/>
<gene>
    <name evidence="1" type="ORF">MICPUCDRAFT_57756</name>
</gene>
<sequence>MVRLEELDGDAPPDLEEIPGAEISVEIKSHPGLWLASEAALDEPKVGLLDKGVTHLLSFGALRRASPTRRHQVYERAENGALVTHLRAACDFVREAIEGGGGARGNVAVVSEEEGEDAAAFLIAAFLVVEKRVETVDDAVAAVTSSRPSSELATHKEFAKNLKFLARNGIPDWA</sequence>
<evidence type="ECO:0000313" key="2">
    <source>
        <dbReference type="Proteomes" id="UP000001876"/>
    </source>
</evidence>
<dbReference type="AlphaFoldDB" id="C1MSN6"/>
<dbReference type="InterPro" id="IPR029021">
    <property type="entry name" value="Prot-tyrosine_phosphatase-like"/>
</dbReference>
<keyword evidence="2" id="KW-1185">Reference proteome</keyword>
<organism evidence="2">
    <name type="scientific">Micromonas pusilla (strain CCMP1545)</name>
    <name type="common">Picoplanktonic green alga</name>
    <dbReference type="NCBI Taxonomy" id="564608"/>
    <lineage>
        <taxon>Eukaryota</taxon>
        <taxon>Viridiplantae</taxon>
        <taxon>Chlorophyta</taxon>
        <taxon>Mamiellophyceae</taxon>
        <taxon>Mamiellales</taxon>
        <taxon>Mamiellaceae</taxon>
        <taxon>Micromonas</taxon>
    </lineage>
</organism>
<dbReference type="EMBL" id="GG663739">
    <property type="protein sequence ID" value="EEH57162.1"/>
    <property type="molecule type" value="Genomic_DNA"/>
</dbReference>
<accession>C1MSN6</accession>
<dbReference type="Gene3D" id="3.90.190.10">
    <property type="entry name" value="Protein tyrosine phosphatase superfamily"/>
    <property type="match status" value="1"/>
</dbReference>
<protein>
    <submittedName>
        <fullName evidence="1">Predicted protein</fullName>
    </submittedName>
</protein>
<dbReference type="Proteomes" id="UP000001876">
    <property type="component" value="Unassembled WGS sequence"/>
</dbReference>
<name>C1MSN6_MICPC</name>
<dbReference type="OrthoDB" id="10626154at2759"/>